<name>A0AA35L342_9SAUR</name>
<evidence type="ECO:0000313" key="2">
    <source>
        <dbReference type="EMBL" id="CAI5788975.1"/>
    </source>
</evidence>
<accession>A0AA35L342</accession>
<gene>
    <name evidence="2" type="ORF">PODLI_1B023998</name>
</gene>
<sequence>MSNRRRPSLPRAPSSRLFFSCHSKPPLPTAPLLSTFCPASPPFPFPRHVTGASDAGRRGALELTLGAELRPGGGGAPGQAGRQAGGQEGRKERARRSGRRRKKKQRRRRRRGYRLVVGATFGGKERP</sequence>
<feature type="compositionally biased region" description="Gly residues" evidence="1">
    <location>
        <begin position="71"/>
        <end position="87"/>
    </location>
</feature>
<feature type="region of interest" description="Disordered" evidence="1">
    <location>
        <begin position="66"/>
        <end position="127"/>
    </location>
</feature>
<feature type="compositionally biased region" description="Basic residues" evidence="1">
    <location>
        <begin position="92"/>
        <end position="113"/>
    </location>
</feature>
<dbReference type="Proteomes" id="UP001178461">
    <property type="component" value="Chromosome 12"/>
</dbReference>
<proteinExistence type="predicted"/>
<dbReference type="AlphaFoldDB" id="A0AA35L342"/>
<evidence type="ECO:0000256" key="1">
    <source>
        <dbReference type="SAM" id="MobiDB-lite"/>
    </source>
</evidence>
<protein>
    <submittedName>
        <fullName evidence="2">Uncharacterized protein</fullName>
    </submittedName>
</protein>
<dbReference type="EMBL" id="OX395137">
    <property type="protein sequence ID" value="CAI5788975.1"/>
    <property type="molecule type" value="Genomic_DNA"/>
</dbReference>
<evidence type="ECO:0000313" key="3">
    <source>
        <dbReference type="Proteomes" id="UP001178461"/>
    </source>
</evidence>
<reference evidence="2" key="1">
    <citation type="submission" date="2022-12" db="EMBL/GenBank/DDBJ databases">
        <authorList>
            <person name="Alioto T."/>
            <person name="Alioto T."/>
            <person name="Gomez Garrido J."/>
        </authorList>
    </citation>
    <scope>NUCLEOTIDE SEQUENCE</scope>
</reference>
<organism evidence="2 3">
    <name type="scientific">Podarcis lilfordi</name>
    <name type="common">Lilford's wall lizard</name>
    <dbReference type="NCBI Taxonomy" id="74358"/>
    <lineage>
        <taxon>Eukaryota</taxon>
        <taxon>Metazoa</taxon>
        <taxon>Chordata</taxon>
        <taxon>Craniata</taxon>
        <taxon>Vertebrata</taxon>
        <taxon>Euteleostomi</taxon>
        <taxon>Lepidosauria</taxon>
        <taxon>Squamata</taxon>
        <taxon>Bifurcata</taxon>
        <taxon>Unidentata</taxon>
        <taxon>Episquamata</taxon>
        <taxon>Laterata</taxon>
        <taxon>Lacertibaenia</taxon>
        <taxon>Lacertidae</taxon>
        <taxon>Podarcis</taxon>
    </lineage>
</organism>
<keyword evidence="3" id="KW-1185">Reference proteome</keyword>